<dbReference type="KEGG" id="sfw:WN53_15555"/>
<dbReference type="InterPro" id="IPR031882">
    <property type="entry name" value="DUF4762"/>
</dbReference>
<gene>
    <name evidence="1" type="ORF">NCTC13193_01623</name>
</gene>
<dbReference type="RefSeq" id="WP_024483185.1">
    <property type="nucleotide sequence ID" value="NZ_CAMISF010000001.1"/>
</dbReference>
<proteinExistence type="predicted"/>
<dbReference type="Proteomes" id="UP000270487">
    <property type="component" value="Chromosome"/>
</dbReference>
<reference evidence="1 2" key="1">
    <citation type="submission" date="2018-12" db="EMBL/GenBank/DDBJ databases">
        <authorList>
            <consortium name="Pathogen Informatics"/>
        </authorList>
    </citation>
    <scope>NUCLEOTIDE SEQUENCE [LARGE SCALE GENOMIC DNA]</scope>
    <source>
        <strain evidence="1 2">NCTC13193</strain>
    </source>
</reference>
<dbReference type="GeneID" id="30321589"/>
<evidence type="ECO:0000313" key="2">
    <source>
        <dbReference type="Proteomes" id="UP000270487"/>
    </source>
</evidence>
<protein>
    <submittedName>
        <fullName evidence="1">Uncharacterized protein</fullName>
    </submittedName>
</protein>
<name>A0A0F7HE00_SERFO</name>
<evidence type="ECO:0000313" key="1">
    <source>
        <dbReference type="EMBL" id="VEI66386.1"/>
    </source>
</evidence>
<dbReference type="AlphaFoldDB" id="A0A0F7HE00"/>
<dbReference type="EMBL" id="LR134492">
    <property type="protein sequence ID" value="VEI66386.1"/>
    <property type="molecule type" value="Genomic_DNA"/>
</dbReference>
<dbReference type="STRING" id="47917.AV650_11015"/>
<dbReference type="Pfam" id="PF15959">
    <property type="entry name" value="DUF4762"/>
    <property type="match status" value="1"/>
</dbReference>
<organism evidence="1 2">
    <name type="scientific">Serratia fonticola</name>
    <dbReference type="NCBI Taxonomy" id="47917"/>
    <lineage>
        <taxon>Bacteria</taxon>
        <taxon>Pseudomonadati</taxon>
        <taxon>Pseudomonadota</taxon>
        <taxon>Gammaproteobacteria</taxon>
        <taxon>Enterobacterales</taxon>
        <taxon>Yersiniaceae</taxon>
        <taxon>Serratia</taxon>
    </lineage>
</organism>
<accession>A0A0F7HE00</accession>
<sequence length="62" mass="6506">MKKLTVSQANSIVGGTCKTCSTKYIASGFKCNMVTTCTDKTGKVISQDSKPTALANCGIIEK</sequence>